<dbReference type="GeneID" id="40100046"/>
<dbReference type="EMBL" id="FR823450">
    <property type="protein sequence ID" value="CBZ42196.1"/>
    <property type="molecule type" value="Genomic_DNA"/>
</dbReference>
<name>G0LWK4_9CAUD</name>
<organism evidence="1 2">
    <name type="scientific">Campylobacter phage CP81</name>
    <dbReference type="NCBI Taxonomy" id="2927008"/>
    <lineage>
        <taxon>Viruses</taxon>
        <taxon>Duplodnaviria</taxon>
        <taxon>Heunggongvirae</taxon>
        <taxon>Uroviricota</taxon>
        <taxon>Caudoviricetes</taxon>
        <taxon>Connertonviridae</taxon>
        <taxon>Fletchervirus</taxon>
        <taxon>Fletchervirus CP81</taxon>
    </lineage>
</organism>
<protein>
    <submittedName>
        <fullName evidence="1">Uncharacterized protein</fullName>
    </submittedName>
</protein>
<dbReference type="Proteomes" id="UP000008182">
    <property type="component" value="Segment"/>
</dbReference>
<keyword evidence="2" id="KW-1185">Reference proteome</keyword>
<evidence type="ECO:0000313" key="2">
    <source>
        <dbReference type="Proteomes" id="UP000008182"/>
    </source>
</evidence>
<proteinExistence type="predicted"/>
<accession>G0LWK4</accession>
<evidence type="ECO:0000313" key="1">
    <source>
        <dbReference type="EMBL" id="CBZ42196.1"/>
    </source>
</evidence>
<sequence>MVFLSSLIIFFSTKVIINLSNKYFKIFIRKKDIQWINS</sequence>
<reference evidence="2" key="1">
    <citation type="journal article" date="2011" name="J. Virol.">
        <title>Campylobacter jejuni group III phage CP81 contains many T4-like genes without belonging to the T4-type phage group: implications for the evolution of T4 phages.</title>
        <authorList>
            <person name="Hammerl J.A."/>
            <person name="Jackel C."/>
            <person name="Reetz J."/>
            <person name="Beck S."/>
            <person name="Alter T."/>
            <person name="Lurz R."/>
            <person name="Barretto C."/>
            <person name="Brussow H."/>
            <person name="Hertwig S."/>
        </authorList>
    </citation>
    <scope>NUCLEOTIDE SEQUENCE [LARGE SCALE GENOMIC DNA]</scope>
</reference>
<dbReference type="RefSeq" id="YP_009623255.1">
    <property type="nucleotide sequence ID" value="NC_042112.1"/>
</dbReference>